<dbReference type="AlphaFoldDB" id="A0A814D807"/>
<feature type="compositionally biased region" description="Low complexity" evidence="1">
    <location>
        <begin position="246"/>
        <end position="258"/>
    </location>
</feature>
<reference evidence="2" key="1">
    <citation type="submission" date="2021-02" db="EMBL/GenBank/DDBJ databases">
        <authorList>
            <person name="Nowell W R."/>
        </authorList>
    </citation>
    <scope>NUCLEOTIDE SEQUENCE</scope>
</reference>
<organism evidence="2 3">
    <name type="scientific">Rotaria sordida</name>
    <dbReference type="NCBI Taxonomy" id="392033"/>
    <lineage>
        <taxon>Eukaryota</taxon>
        <taxon>Metazoa</taxon>
        <taxon>Spiralia</taxon>
        <taxon>Gnathifera</taxon>
        <taxon>Rotifera</taxon>
        <taxon>Eurotatoria</taxon>
        <taxon>Bdelloidea</taxon>
        <taxon>Philodinida</taxon>
        <taxon>Philodinidae</taxon>
        <taxon>Rotaria</taxon>
    </lineage>
</organism>
<dbReference type="Proteomes" id="UP000663870">
    <property type="component" value="Unassembled WGS sequence"/>
</dbReference>
<evidence type="ECO:0000313" key="2">
    <source>
        <dbReference type="EMBL" id="CAF0950143.1"/>
    </source>
</evidence>
<gene>
    <name evidence="2" type="ORF">JXQ802_LOCUS11640</name>
</gene>
<comment type="caution">
    <text evidence="2">The sequence shown here is derived from an EMBL/GenBank/DDBJ whole genome shotgun (WGS) entry which is preliminary data.</text>
</comment>
<protein>
    <submittedName>
        <fullName evidence="2">Uncharacterized protein</fullName>
    </submittedName>
</protein>
<name>A0A814D807_9BILA</name>
<accession>A0A814D807</accession>
<keyword evidence="3" id="KW-1185">Reference proteome</keyword>
<evidence type="ECO:0000313" key="3">
    <source>
        <dbReference type="Proteomes" id="UP000663870"/>
    </source>
</evidence>
<sequence>MNKLSEINSNCKMNKCAEIDKQNILHQCESTRQRRNVLSDVSAVRTNVNTSSPKHYYNQLTERVRELEKEILPDRYFYRISPTYSPFSPVTPCSNVNGFGISNYPYSLNIPINLISPSSSVPIQPFGLSSKILERAHEIPERFWIHWQQKQMQNRIDELEYIKNKLTSPNEINLTPPTTKQQKNYLLHRNVQDHHISPPQTATFNIITTTNIDNKTSSSNTNNHCSFNFDQQSIDRVNRDNLNDTSSPIKSIASRSSIQKPQSTLDRSRLTIFLPYSYTNISKPTTSTNNHCQLLTKSISEKSTDKKDNTIQTMSSTSNIEDVAQIDTELNLILLLRENRDQTNPLLFSKVTINRTVEFQSLSSNKESSIYQKRNIN</sequence>
<dbReference type="EMBL" id="CAJNOL010000232">
    <property type="protein sequence ID" value="CAF0950143.1"/>
    <property type="molecule type" value="Genomic_DNA"/>
</dbReference>
<proteinExistence type="predicted"/>
<feature type="region of interest" description="Disordered" evidence="1">
    <location>
        <begin position="240"/>
        <end position="263"/>
    </location>
</feature>
<evidence type="ECO:0000256" key="1">
    <source>
        <dbReference type="SAM" id="MobiDB-lite"/>
    </source>
</evidence>